<dbReference type="GO" id="GO:0042276">
    <property type="term" value="P:error-prone translesion synthesis"/>
    <property type="evidence" value="ECO:0007669"/>
    <property type="project" value="TreeGrafter"/>
</dbReference>
<feature type="domain" description="DNA polymerase alpha/delta/epsilon subunit B" evidence="7">
    <location>
        <begin position="332"/>
        <end position="537"/>
    </location>
</feature>
<evidence type="ECO:0000256" key="4">
    <source>
        <dbReference type="ARBA" id="ARBA00023125"/>
    </source>
</evidence>
<keyword evidence="9" id="KW-1185">Reference proteome</keyword>
<evidence type="ECO:0000256" key="6">
    <source>
        <dbReference type="PIRNR" id="PIRNR000799"/>
    </source>
</evidence>
<dbReference type="PANTHER" id="PTHR12708:SF0">
    <property type="entry name" value="DNA POLYMERASE EPSILON SUBUNIT 2"/>
    <property type="match status" value="1"/>
</dbReference>
<dbReference type="Pfam" id="PF04042">
    <property type="entry name" value="DNA_pol_E_B"/>
    <property type="match status" value="1"/>
</dbReference>
<evidence type="ECO:0000256" key="2">
    <source>
        <dbReference type="ARBA" id="ARBA00009560"/>
    </source>
</evidence>
<dbReference type="GO" id="GO:0006261">
    <property type="term" value="P:DNA-templated DNA replication"/>
    <property type="evidence" value="ECO:0007669"/>
    <property type="project" value="InterPro"/>
</dbReference>
<dbReference type="EnsemblPlants" id="AUR62002056-RA">
    <property type="protein sequence ID" value="AUR62002056-RA:cds"/>
    <property type="gene ID" value="AUR62002056"/>
</dbReference>
<evidence type="ECO:0000313" key="9">
    <source>
        <dbReference type="Proteomes" id="UP000596660"/>
    </source>
</evidence>
<keyword evidence="4 6" id="KW-0238">DNA-binding</keyword>
<dbReference type="GO" id="GO:0003677">
    <property type="term" value="F:DNA binding"/>
    <property type="evidence" value="ECO:0007669"/>
    <property type="project" value="UniProtKB-UniRule"/>
</dbReference>
<keyword evidence="5 6" id="KW-0539">Nucleus</keyword>
<accession>A0A803KSP8</accession>
<evidence type="ECO:0000256" key="5">
    <source>
        <dbReference type="ARBA" id="ARBA00023242"/>
    </source>
</evidence>
<proteinExistence type="inferred from homology"/>
<keyword evidence="3 6" id="KW-0235">DNA replication</keyword>
<evidence type="ECO:0000313" key="8">
    <source>
        <dbReference type="EnsemblPlants" id="AUR62002056-RA:cds"/>
    </source>
</evidence>
<comment type="function">
    <text evidence="6">Participates in DNA repair and in chromosomal DNA replication.</text>
</comment>
<comment type="similarity">
    <text evidence="2 6">Belongs to the DNA polymerase epsilon subunit B family.</text>
</comment>
<organism evidence="8 9">
    <name type="scientific">Chenopodium quinoa</name>
    <name type="common">Quinoa</name>
    <dbReference type="NCBI Taxonomy" id="63459"/>
    <lineage>
        <taxon>Eukaryota</taxon>
        <taxon>Viridiplantae</taxon>
        <taxon>Streptophyta</taxon>
        <taxon>Embryophyta</taxon>
        <taxon>Tracheophyta</taxon>
        <taxon>Spermatophyta</taxon>
        <taxon>Magnoliopsida</taxon>
        <taxon>eudicotyledons</taxon>
        <taxon>Gunneridae</taxon>
        <taxon>Pentapetalae</taxon>
        <taxon>Caryophyllales</taxon>
        <taxon>Chenopodiaceae</taxon>
        <taxon>Chenopodioideae</taxon>
        <taxon>Atripliceae</taxon>
        <taxon>Chenopodium</taxon>
    </lineage>
</organism>
<dbReference type="InterPro" id="IPR007185">
    <property type="entry name" value="DNA_pol_a/d/e_bsu"/>
</dbReference>
<dbReference type="Gramene" id="AUR62002056-RA">
    <property type="protein sequence ID" value="AUR62002056-RA:cds"/>
    <property type="gene ID" value="AUR62002056"/>
</dbReference>
<evidence type="ECO:0000259" key="7">
    <source>
        <dbReference type="Pfam" id="PF04042"/>
    </source>
</evidence>
<dbReference type="AlphaFoldDB" id="A0A803KSP8"/>
<dbReference type="OMA" id="FFCEGCF"/>
<reference evidence="8" key="1">
    <citation type="journal article" date="2017" name="Nature">
        <title>The genome of Chenopodium quinoa.</title>
        <authorList>
            <person name="Jarvis D.E."/>
            <person name="Ho Y.S."/>
            <person name="Lightfoot D.J."/>
            <person name="Schmoeckel S.M."/>
            <person name="Li B."/>
            <person name="Borm T.J.A."/>
            <person name="Ohyanagi H."/>
            <person name="Mineta K."/>
            <person name="Michell C.T."/>
            <person name="Saber N."/>
            <person name="Kharbatia N.M."/>
            <person name="Rupper R.R."/>
            <person name="Sharp A.R."/>
            <person name="Dally N."/>
            <person name="Boughton B.A."/>
            <person name="Woo Y.H."/>
            <person name="Gao G."/>
            <person name="Schijlen E.G.W.M."/>
            <person name="Guo X."/>
            <person name="Momin A.A."/>
            <person name="Negrao S."/>
            <person name="Al-Babili S."/>
            <person name="Gehring C."/>
            <person name="Roessner U."/>
            <person name="Jung C."/>
            <person name="Murphy K."/>
            <person name="Arold S.T."/>
            <person name="Gojobori T."/>
            <person name="van der Linden C.G."/>
            <person name="van Loo E.N."/>
            <person name="Jellen E.N."/>
            <person name="Maughan P.J."/>
            <person name="Tester M."/>
        </authorList>
    </citation>
    <scope>NUCLEOTIDE SEQUENCE [LARGE SCALE GENOMIC DNA]</scope>
    <source>
        <strain evidence="8">cv. PI 614886</strain>
    </source>
</reference>
<dbReference type="PIRSF" id="PIRSF000799">
    <property type="entry name" value="DNA_pol_eps_2"/>
    <property type="match status" value="1"/>
</dbReference>
<dbReference type="InterPro" id="IPR016266">
    <property type="entry name" value="POLE2"/>
</dbReference>
<dbReference type="GO" id="GO:0008622">
    <property type="term" value="C:epsilon DNA polymerase complex"/>
    <property type="evidence" value="ECO:0007669"/>
    <property type="project" value="UniProtKB-UniRule"/>
</dbReference>
<dbReference type="Proteomes" id="UP000596660">
    <property type="component" value="Unplaced"/>
</dbReference>
<sequence length="574" mass="64508">MGAITRKEVSKQFKQRRYTLQAAALQEVLSFVNRNGIDDPEEALELLLDLLDQEPLKSSILDKETVNRVISEMLDVDEVSPANSHLRFIDAFVVPKFRFDPTRKGIRYTVKAMISVDTVKPRQHGLWCTGALPIHGNAPTKAGLYRDRFELLAQKLARHPHFSKPAFETEASNFGCYSSNSEPKLANREKVDNGCNIPAGRWAFLSRRSHCLSGIPNHNLCFLDMYYKVTTGFFTENTIVVAEGEKLSGGIFKLYVNLGCKVKAIACVKSSSSECDSIGAVQVNTCGFPPIENREESLAFISGLDFFGCGTFTSEETRKLADMERKAVNDMFVVLSDIWLDDEETMVKLKEVLEGYEAVEVVPSLFIFIGSFCSSPCNLSFHSFASLRSQFGKLGKMIAEYPRLLEQSRFLFIPSIDDAGPSSVLPRCALPKYLTEELQKEIPNALFMSNPCRIKYYSQEIVIFRRDLLYRMRRSCLIPPSSAETSDPFAHLVATIVHQSHLCPLPLTIQPISWNHDHCLNLYPTPHTIILGDRSEQKAFKYGGVTCFNPGSFSSDHTFVAYRPCNHEVELSAI</sequence>
<protein>
    <recommendedName>
        <fullName evidence="6">DNA polymerase epsilon subunit</fullName>
    </recommendedName>
    <alternativeName>
        <fullName evidence="6">DNA polymerase II subunit 2</fullName>
    </alternativeName>
</protein>
<dbReference type="PANTHER" id="PTHR12708">
    <property type="entry name" value="DNA POLYMERASE EPSILON SUBUNIT B"/>
    <property type="match status" value="1"/>
</dbReference>
<evidence type="ECO:0000256" key="1">
    <source>
        <dbReference type="ARBA" id="ARBA00004123"/>
    </source>
</evidence>
<comment type="subcellular location">
    <subcellularLocation>
        <location evidence="1 6">Nucleus</location>
    </subcellularLocation>
</comment>
<evidence type="ECO:0000256" key="3">
    <source>
        <dbReference type="ARBA" id="ARBA00022705"/>
    </source>
</evidence>
<dbReference type="Gene3D" id="1.10.8.60">
    <property type="match status" value="1"/>
</dbReference>
<name>A0A803KSP8_CHEQI</name>
<reference evidence="8" key="2">
    <citation type="submission" date="2021-03" db="UniProtKB">
        <authorList>
            <consortium name="EnsemblPlants"/>
        </authorList>
    </citation>
    <scope>IDENTIFICATION</scope>
</reference>